<dbReference type="Gene3D" id="3.30.450.40">
    <property type="match status" value="1"/>
</dbReference>
<dbReference type="InterPro" id="IPR029016">
    <property type="entry name" value="GAF-like_dom_sf"/>
</dbReference>
<evidence type="ECO:0000256" key="1">
    <source>
        <dbReference type="ARBA" id="ARBA00023015"/>
    </source>
</evidence>
<dbReference type="PROSITE" id="PS51078">
    <property type="entry name" value="ICLR_ED"/>
    <property type="match status" value="1"/>
</dbReference>
<dbReference type="SMART" id="SM00346">
    <property type="entry name" value="HTH_ICLR"/>
    <property type="match status" value="1"/>
</dbReference>
<dbReference type="GO" id="GO:0045893">
    <property type="term" value="P:positive regulation of DNA-templated transcription"/>
    <property type="evidence" value="ECO:0007669"/>
    <property type="project" value="InterPro"/>
</dbReference>
<dbReference type="EMBL" id="DXHP01000090">
    <property type="protein sequence ID" value="HIW06481.1"/>
    <property type="molecule type" value="Genomic_DNA"/>
</dbReference>
<keyword evidence="1" id="KW-0805">Transcription regulation</keyword>
<evidence type="ECO:0000256" key="2">
    <source>
        <dbReference type="ARBA" id="ARBA00023125"/>
    </source>
</evidence>
<protein>
    <submittedName>
        <fullName evidence="6">Helix-turn-helix domain-containing protein</fullName>
    </submittedName>
</protein>
<dbReference type="InterPro" id="IPR012794">
    <property type="entry name" value="PcaR_PcaU"/>
</dbReference>
<dbReference type="AlphaFoldDB" id="A0A9D1TTS2"/>
<dbReference type="InterPro" id="IPR014757">
    <property type="entry name" value="Tscrpt_reg_IclR_C"/>
</dbReference>
<dbReference type="Pfam" id="PF09339">
    <property type="entry name" value="HTH_IclR"/>
    <property type="match status" value="1"/>
</dbReference>
<dbReference type="PANTHER" id="PTHR30136">
    <property type="entry name" value="HELIX-TURN-HELIX TRANSCRIPTIONAL REGULATOR, ICLR FAMILY"/>
    <property type="match status" value="1"/>
</dbReference>
<dbReference type="PROSITE" id="PS51077">
    <property type="entry name" value="HTH_ICLR"/>
    <property type="match status" value="1"/>
</dbReference>
<dbReference type="GO" id="GO:0045892">
    <property type="term" value="P:negative regulation of DNA-templated transcription"/>
    <property type="evidence" value="ECO:0007669"/>
    <property type="project" value="TreeGrafter"/>
</dbReference>
<dbReference type="Pfam" id="PF01614">
    <property type="entry name" value="IclR_C"/>
    <property type="match status" value="1"/>
</dbReference>
<dbReference type="GO" id="GO:0003700">
    <property type="term" value="F:DNA-binding transcription factor activity"/>
    <property type="evidence" value="ECO:0007669"/>
    <property type="project" value="TreeGrafter"/>
</dbReference>
<dbReference type="PANTHER" id="PTHR30136:SF34">
    <property type="entry name" value="TRANSCRIPTIONAL REGULATOR"/>
    <property type="match status" value="1"/>
</dbReference>
<dbReference type="NCBIfam" id="TIGR02431">
    <property type="entry name" value="pcaR_pcaU"/>
    <property type="match status" value="1"/>
</dbReference>
<dbReference type="GO" id="GO:0046278">
    <property type="term" value="P:3,4-dihydroxybenzoate metabolic process"/>
    <property type="evidence" value="ECO:0007669"/>
    <property type="project" value="InterPro"/>
</dbReference>
<gene>
    <name evidence="6" type="ORF">H9889_04035</name>
</gene>
<dbReference type="SUPFAM" id="SSF46785">
    <property type="entry name" value="Winged helix' DNA-binding domain"/>
    <property type="match status" value="1"/>
</dbReference>
<evidence type="ECO:0000313" key="7">
    <source>
        <dbReference type="Proteomes" id="UP000823934"/>
    </source>
</evidence>
<keyword evidence="3" id="KW-0804">Transcription</keyword>
<feature type="domain" description="IclR-ED" evidence="5">
    <location>
        <begin position="84"/>
        <end position="268"/>
    </location>
</feature>
<dbReference type="InterPro" id="IPR050707">
    <property type="entry name" value="HTH_MetabolicPath_Reg"/>
</dbReference>
<dbReference type="InterPro" id="IPR036390">
    <property type="entry name" value="WH_DNA-bd_sf"/>
</dbReference>
<accession>A0A9D1TTS2</accession>
<reference evidence="6" key="1">
    <citation type="journal article" date="2021" name="PeerJ">
        <title>Extensive microbial diversity within the chicken gut microbiome revealed by metagenomics and culture.</title>
        <authorList>
            <person name="Gilroy R."/>
            <person name="Ravi A."/>
            <person name="Getino M."/>
            <person name="Pursley I."/>
            <person name="Horton D.L."/>
            <person name="Alikhan N.F."/>
            <person name="Baker D."/>
            <person name="Gharbi K."/>
            <person name="Hall N."/>
            <person name="Watson M."/>
            <person name="Adriaenssens E.M."/>
            <person name="Foster-Nyarko E."/>
            <person name="Jarju S."/>
            <person name="Secka A."/>
            <person name="Antonio M."/>
            <person name="Oren A."/>
            <person name="Chaudhuri R.R."/>
            <person name="La Ragione R."/>
            <person name="Hildebrand F."/>
            <person name="Pallen M.J."/>
        </authorList>
    </citation>
    <scope>NUCLEOTIDE SEQUENCE</scope>
    <source>
        <strain evidence="6">CHK160-9182</strain>
    </source>
</reference>
<dbReference type="SUPFAM" id="SSF55781">
    <property type="entry name" value="GAF domain-like"/>
    <property type="match status" value="1"/>
</dbReference>
<proteinExistence type="predicted"/>
<dbReference type="InterPro" id="IPR036388">
    <property type="entry name" value="WH-like_DNA-bd_sf"/>
</dbReference>
<evidence type="ECO:0000256" key="3">
    <source>
        <dbReference type="ARBA" id="ARBA00023163"/>
    </source>
</evidence>
<organism evidence="6 7">
    <name type="scientific">Candidatus Ignatzschineria merdigallinarum</name>
    <dbReference type="NCBI Taxonomy" id="2838621"/>
    <lineage>
        <taxon>Bacteria</taxon>
        <taxon>Pseudomonadati</taxon>
        <taxon>Pseudomonadota</taxon>
        <taxon>Gammaproteobacteria</taxon>
        <taxon>Cardiobacteriales</taxon>
        <taxon>Ignatzschineriaceae</taxon>
        <taxon>Ignatzschineria</taxon>
    </lineage>
</organism>
<dbReference type="GO" id="GO:0003677">
    <property type="term" value="F:DNA binding"/>
    <property type="evidence" value="ECO:0007669"/>
    <property type="project" value="UniProtKB-KW"/>
</dbReference>
<reference evidence="6" key="2">
    <citation type="submission" date="2021-04" db="EMBL/GenBank/DDBJ databases">
        <authorList>
            <person name="Gilroy R."/>
        </authorList>
    </citation>
    <scope>NUCLEOTIDE SEQUENCE</scope>
    <source>
        <strain evidence="6">CHK160-9182</strain>
    </source>
</reference>
<evidence type="ECO:0000259" key="4">
    <source>
        <dbReference type="PROSITE" id="PS51077"/>
    </source>
</evidence>
<feature type="domain" description="HTH iclR-type" evidence="4">
    <location>
        <begin position="23"/>
        <end position="83"/>
    </location>
</feature>
<sequence>MQKDFIDETTPLLEQYAEDPDFISAFARGLVIFQVLSMSKKAQTISDISKITGFPRASVRRGLYTLLKLGFISQDDRYYELTSKVLTLAHSYITSQTLPNAAQPILEGITKELDEASSMAVLVQNEIIYIARSSENTQRIMSNTLTIGSHLPAYCTSMGRVLLAAEPLDKQIEILNQSSLKMHTRFTIYEIDALLTELKKVKDQGYAIIDQELELGLCSIAVPIFDKSGNVIAAINVSTHAIRNEAHILVDKFLPTLLRSAGILTTFI</sequence>
<dbReference type="InterPro" id="IPR005471">
    <property type="entry name" value="Tscrpt_reg_IclR_N"/>
</dbReference>
<name>A0A9D1TTS2_9GAMM</name>
<evidence type="ECO:0000259" key="5">
    <source>
        <dbReference type="PROSITE" id="PS51078"/>
    </source>
</evidence>
<comment type="caution">
    <text evidence="6">The sequence shown here is derived from an EMBL/GenBank/DDBJ whole genome shotgun (WGS) entry which is preliminary data.</text>
</comment>
<dbReference type="Proteomes" id="UP000823934">
    <property type="component" value="Unassembled WGS sequence"/>
</dbReference>
<dbReference type="Gene3D" id="1.10.10.10">
    <property type="entry name" value="Winged helix-like DNA-binding domain superfamily/Winged helix DNA-binding domain"/>
    <property type="match status" value="1"/>
</dbReference>
<evidence type="ECO:0000313" key="6">
    <source>
        <dbReference type="EMBL" id="HIW06481.1"/>
    </source>
</evidence>
<keyword evidence="2" id="KW-0238">DNA-binding</keyword>